<evidence type="ECO:0008006" key="3">
    <source>
        <dbReference type="Google" id="ProtNLM"/>
    </source>
</evidence>
<name>A0A3N0CGI4_9ACTN</name>
<dbReference type="Pfam" id="PF13279">
    <property type="entry name" value="4HBT_2"/>
    <property type="match status" value="1"/>
</dbReference>
<proteinExistence type="predicted"/>
<dbReference type="EMBL" id="RJSE01000007">
    <property type="protein sequence ID" value="RNL62548.1"/>
    <property type="molecule type" value="Genomic_DNA"/>
</dbReference>
<evidence type="ECO:0000313" key="1">
    <source>
        <dbReference type="EMBL" id="RNL62548.1"/>
    </source>
</evidence>
<evidence type="ECO:0000313" key="2">
    <source>
        <dbReference type="Proteomes" id="UP000267128"/>
    </source>
</evidence>
<sequence>MTGRRFDTEIQTRFRDINVGGHVDNVEAVRVIDEARIQFFMFAPVFDDRSPESRPGLLRNRPAGIVELMGSQRVDYHAEMRFIPYTPFLVRIWVSRLGRSSFTVATQMRTSAEHPPALVAESSFVFWNSETATSWEMDDAVRADLEQFHGPGVGLRP</sequence>
<gene>
    <name evidence="1" type="ORF">EFK50_12325</name>
</gene>
<comment type="caution">
    <text evidence="1">The sequence shown here is derived from an EMBL/GenBank/DDBJ whole genome shotgun (WGS) entry which is preliminary data.</text>
</comment>
<dbReference type="RefSeq" id="WP_123227844.1">
    <property type="nucleotide sequence ID" value="NZ_RJSE01000007.1"/>
</dbReference>
<dbReference type="OrthoDB" id="9799036at2"/>
<dbReference type="Proteomes" id="UP000267128">
    <property type="component" value="Unassembled WGS sequence"/>
</dbReference>
<dbReference type="AlphaFoldDB" id="A0A3N0CGI4"/>
<dbReference type="CDD" id="cd00586">
    <property type="entry name" value="4HBT"/>
    <property type="match status" value="1"/>
</dbReference>
<protein>
    <recommendedName>
        <fullName evidence="3">Acyl-CoA thioesterase</fullName>
    </recommendedName>
</protein>
<dbReference type="InterPro" id="IPR029069">
    <property type="entry name" value="HotDog_dom_sf"/>
</dbReference>
<organism evidence="1 2">
    <name type="scientific">Nocardioides marmoriginsengisoli</name>
    <dbReference type="NCBI Taxonomy" id="661483"/>
    <lineage>
        <taxon>Bacteria</taxon>
        <taxon>Bacillati</taxon>
        <taxon>Actinomycetota</taxon>
        <taxon>Actinomycetes</taxon>
        <taxon>Propionibacteriales</taxon>
        <taxon>Nocardioidaceae</taxon>
        <taxon>Nocardioides</taxon>
    </lineage>
</organism>
<dbReference type="SUPFAM" id="SSF54637">
    <property type="entry name" value="Thioesterase/thiol ester dehydrase-isomerase"/>
    <property type="match status" value="1"/>
</dbReference>
<reference evidence="1 2" key="1">
    <citation type="submission" date="2018-11" db="EMBL/GenBank/DDBJ databases">
        <authorList>
            <person name="Li F."/>
        </authorList>
    </citation>
    <scope>NUCLEOTIDE SEQUENCE [LARGE SCALE GENOMIC DNA]</scope>
    <source>
        <strain evidence="1 2">Gsoil 097</strain>
    </source>
</reference>
<dbReference type="Gene3D" id="3.10.129.10">
    <property type="entry name" value="Hotdog Thioesterase"/>
    <property type="match status" value="1"/>
</dbReference>
<keyword evidence="2" id="KW-1185">Reference proteome</keyword>
<accession>A0A3N0CGI4</accession>